<organism evidence="3 4">
    <name type="scientific">Ovis aries</name>
    <name type="common">Sheep</name>
    <dbReference type="NCBI Taxonomy" id="9940"/>
    <lineage>
        <taxon>Eukaryota</taxon>
        <taxon>Metazoa</taxon>
        <taxon>Chordata</taxon>
        <taxon>Craniata</taxon>
        <taxon>Vertebrata</taxon>
        <taxon>Euteleostomi</taxon>
        <taxon>Mammalia</taxon>
        <taxon>Eutheria</taxon>
        <taxon>Laurasiatheria</taxon>
        <taxon>Artiodactyla</taxon>
        <taxon>Ruminantia</taxon>
        <taxon>Pecora</taxon>
        <taxon>Bovidae</taxon>
        <taxon>Caprinae</taxon>
        <taxon>Ovis</taxon>
    </lineage>
</organism>
<dbReference type="GO" id="GO:0009968">
    <property type="term" value="P:negative regulation of signal transduction"/>
    <property type="evidence" value="ECO:0007669"/>
    <property type="project" value="UniProtKB-KW"/>
</dbReference>
<dbReference type="PRINTS" id="PR01301">
    <property type="entry name" value="RGSPROTEIN"/>
</dbReference>
<dbReference type="Pfam" id="PF00615">
    <property type="entry name" value="RGS"/>
    <property type="match status" value="2"/>
</dbReference>
<dbReference type="PROSITE" id="PS50132">
    <property type="entry name" value="RGS"/>
    <property type="match status" value="2"/>
</dbReference>
<sequence length="369" mass="42818">METSLVFFSQLSMCEPKEKTIFKLIHGSGKEETSKEAKIRAKEKRNRLSLLVQKPVFYDDTPSSRSGQLAKETRISPEEAIKWGESFDKLLSHKDGLETFTRFLKTEFSEENIEFWIACEDFKKSKDPQQVIRKAKAIYEKFIQNDAPQEVTFPTPDSEATHSNIQAWKAISISVNQERIKTARTTTVFPALHFWKISRKEKSGIICDSQTVERKMPVKSPTTETMAWSENMDTLLTNQAGLDAFRTFLKSEFSEENVEFWLACEDFKKTESAEKIASKARMIYSEFIEANAPKEINIDFSTRDLISKNIAEPTLKCFDEAQKLIYSLMAKDSFPRFLKSEIYKKLIEVSNEYFWKKKPVFMSLHFSLR</sequence>
<dbReference type="InterPro" id="IPR036305">
    <property type="entry name" value="RGS_sf"/>
</dbReference>
<comment type="caution">
    <text evidence="3">The sequence shown here is derived from an EMBL/GenBank/DDBJ whole genome shotgun (WGS) entry which is preliminary data.</text>
</comment>
<keyword evidence="1" id="KW-0734">Signal transduction inhibitor</keyword>
<accession>A0A835ZZ66</accession>
<evidence type="ECO:0000256" key="1">
    <source>
        <dbReference type="ARBA" id="ARBA00022700"/>
    </source>
</evidence>
<feature type="domain" description="RGS" evidence="2">
    <location>
        <begin position="86"/>
        <end position="151"/>
    </location>
</feature>
<proteinExistence type="predicted"/>
<evidence type="ECO:0000259" key="2">
    <source>
        <dbReference type="PROSITE" id="PS50132"/>
    </source>
</evidence>
<dbReference type="Proteomes" id="UP000664991">
    <property type="component" value="Unassembled WGS sequence"/>
</dbReference>
<evidence type="ECO:0000313" key="4">
    <source>
        <dbReference type="Proteomes" id="UP000664991"/>
    </source>
</evidence>
<dbReference type="PANTHER" id="PTHR10845:SF160">
    <property type="entry name" value="REGULATOR OF G-PROTEIN SIGNALING 21"/>
    <property type="match status" value="1"/>
</dbReference>
<dbReference type="SUPFAM" id="SSF48097">
    <property type="entry name" value="Regulator of G-protein signaling, RGS"/>
    <property type="match status" value="2"/>
</dbReference>
<dbReference type="SMART" id="SM00315">
    <property type="entry name" value="RGS"/>
    <property type="match status" value="2"/>
</dbReference>
<reference evidence="3 4" key="1">
    <citation type="submission" date="2020-12" db="EMBL/GenBank/DDBJ databases">
        <title>De novo assembly of Tibetan sheep genome.</title>
        <authorList>
            <person name="Li X."/>
        </authorList>
    </citation>
    <scope>NUCLEOTIDE SEQUENCE [LARGE SCALE GENOMIC DNA]</scope>
    <source>
        <tissue evidence="3">Heart</tissue>
    </source>
</reference>
<dbReference type="InterPro" id="IPR024066">
    <property type="entry name" value="RGS_subdom1/3"/>
</dbReference>
<dbReference type="Gene3D" id="1.10.196.10">
    <property type="match status" value="2"/>
</dbReference>
<dbReference type="AlphaFoldDB" id="A0A835ZZ66"/>
<name>A0A835ZZ66_SHEEP</name>
<evidence type="ECO:0000313" key="3">
    <source>
        <dbReference type="EMBL" id="KAG5202162.1"/>
    </source>
</evidence>
<dbReference type="FunFam" id="1.10.196.10:FF:000001">
    <property type="entry name" value="Regulator of G-protein signaling 8"/>
    <property type="match status" value="1"/>
</dbReference>
<feature type="domain" description="RGS" evidence="2">
    <location>
        <begin position="231"/>
        <end position="347"/>
    </location>
</feature>
<dbReference type="FunFam" id="1.10.167.10:FF:000001">
    <property type="entry name" value="Putative regulator of g-protein signaling 12"/>
    <property type="match status" value="2"/>
</dbReference>
<dbReference type="InterPro" id="IPR016137">
    <property type="entry name" value="RGS"/>
</dbReference>
<protein>
    <recommendedName>
        <fullName evidence="2">RGS domain-containing protein</fullName>
    </recommendedName>
</protein>
<gene>
    <name evidence="3" type="ORF">JEQ12_003552</name>
</gene>
<dbReference type="Gene3D" id="1.10.167.10">
    <property type="entry name" value="Regulator of G-protein Signalling 4, domain 2"/>
    <property type="match status" value="2"/>
</dbReference>
<dbReference type="EMBL" id="JAEMGP010000012">
    <property type="protein sequence ID" value="KAG5202162.1"/>
    <property type="molecule type" value="Genomic_DNA"/>
</dbReference>
<dbReference type="InterPro" id="IPR044926">
    <property type="entry name" value="RGS_subdomain_2"/>
</dbReference>
<dbReference type="PANTHER" id="PTHR10845">
    <property type="entry name" value="REGULATOR OF G PROTEIN SIGNALING"/>
    <property type="match status" value="1"/>
</dbReference>